<feature type="transmembrane region" description="Helical" evidence="6">
    <location>
        <begin position="6"/>
        <end position="26"/>
    </location>
</feature>
<dbReference type="NCBIfam" id="TIGR03718">
    <property type="entry name" value="R_switched_Alx"/>
    <property type="match status" value="1"/>
</dbReference>
<dbReference type="InterPro" id="IPR022369">
    <property type="entry name" value="Integral_membrane_TerC_rswitch"/>
</dbReference>
<evidence type="ECO:0000256" key="4">
    <source>
        <dbReference type="ARBA" id="ARBA00022989"/>
    </source>
</evidence>
<comment type="subcellular location">
    <subcellularLocation>
        <location evidence="1">Membrane</location>
        <topology evidence="1">Multi-pass membrane protein</topology>
    </subcellularLocation>
</comment>
<comment type="similarity">
    <text evidence="2">Belongs to the TerC family.</text>
</comment>
<dbReference type="OrthoDB" id="9783692at2"/>
<organism evidence="7 8">
    <name type="scientific">Terrimicrobium sacchariphilum</name>
    <dbReference type="NCBI Taxonomy" id="690879"/>
    <lineage>
        <taxon>Bacteria</taxon>
        <taxon>Pseudomonadati</taxon>
        <taxon>Verrucomicrobiota</taxon>
        <taxon>Terrimicrobiia</taxon>
        <taxon>Terrimicrobiales</taxon>
        <taxon>Terrimicrobiaceae</taxon>
        <taxon>Terrimicrobium</taxon>
    </lineage>
</organism>
<dbReference type="RefSeq" id="WP_075077824.1">
    <property type="nucleotide sequence ID" value="NZ_BDCO01000002.1"/>
</dbReference>
<dbReference type="Pfam" id="PF03741">
    <property type="entry name" value="TerC"/>
    <property type="match status" value="1"/>
</dbReference>
<gene>
    <name evidence="7" type="ORF">TSACC_2354</name>
</gene>
<evidence type="ECO:0000256" key="2">
    <source>
        <dbReference type="ARBA" id="ARBA00007511"/>
    </source>
</evidence>
<accession>A0A146G264</accession>
<dbReference type="GO" id="GO:0016020">
    <property type="term" value="C:membrane"/>
    <property type="evidence" value="ECO:0007669"/>
    <property type="project" value="UniProtKB-SubCell"/>
</dbReference>
<feature type="transmembrane region" description="Helical" evidence="6">
    <location>
        <begin position="293"/>
        <end position="310"/>
    </location>
</feature>
<feature type="transmembrane region" description="Helical" evidence="6">
    <location>
        <begin position="233"/>
        <end position="253"/>
    </location>
</feature>
<dbReference type="AlphaFoldDB" id="A0A146G264"/>
<sequence>MSVDWYWWVLFLAVVAVLMAADLGLFQRKVHELKLSEALQSTALRVALALIFCLGLYMGWIGNYGSAAHRGQASIEFLTAYIVEVALSVDNVFVFALVFRYFRVDARYQHRILFWGILGALCMRAAMIFAGIALLERFHWVIYIFAAILIYGGIKMIGDDKDDQDPSQNPVVKLFRRLVPIDQNYRGSHFFNRVDGRLMATPLCVVLVAIETTDLIFAVDSIPAVLAVTRDPFVVFTSNVFAILGLRALYFALAGILKLFRFLHYGLSAILVFIGTKMLLSGTSFALKTEQSLIVVAALLFVSIAASLAFKEKPGKGSSRDNQSDGDA</sequence>
<proteinExistence type="inferred from homology"/>
<feature type="transmembrane region" description="Helical" evidence="6">
    <location>
        <begin position="112"/>
        <end position="134"/>
    </location>
</feature>
<protein>
    <submittedName>
        <fullName evidence="7">Tellurite resistance protein TerC</fullName>
    </submittedName>
</protein>
<evidence type="ECO:0000256" key="5">
    <source>
        <dbReference type="ARBA" id="ARBA00023136"/>
    </source>
</evidence>
<feature type="transmembrane region" description="Helical" evidence="6">
    <location>
        <begin position="140"/>
        <end position="158"/>
    </location>
</feature>
<evidence type="ECO:0000256" key="6">
    <source>
        <dbReference type="SAM" id="Phobius"/>
    </source>
</evidence>
<keyword evidence="8" id="KW-1185">Reference proteome</keyword>
<reference evidence="8" key="1">
    <citation type="journal article" date="2017" name="Genome Announc.">
        <title>Draft Genome Sequence of Terrimicrobium sacchariphilum NM-5T, a Facultative Anaerobic Soil Bacterium of the Class Spartobacteria.</title>
        <authorList>
            <person name="Qiu Y.L."/>
            <person name="Tourlousse D.M."/>
            <person name="Matsuura N."/>
            <person name="Ohashi A."/>
            <person name="Sekiguchi Y."/>
        </authorList>
    </citation>
    <scope>NUCLEOTIDE SEQUENCE [LARGE SCALE GENOMIC DNA]</scope>
    <source>
        <strain evidence="8">NM-5</strain>
    </source>
</reference>
<comment type="caution">
    <text evidence="7">The sequence shown here is derived from an EMBL/GenBank/DDBJ whole genome shotgun (WGS) entry which is preliminary data.</text>
</comment>
<keyword evidence="5 6" id="KW-0472">Membrane</keyword>
<evidence type="ECO:0000256" key="1">
    <source>
        <dbReference type="ARBA" id="ARBA00004141"/>
    </source>
</evidence>
<keyword evidence="4 6" id="KW-1133">Transmembrane helix</keyword>
<dbReference type="PANTHER" id="PTHR30238:SF0">
    <property type="entry name" value="THYLAKOID MEMBRANE PROTEIN TERC, CHLOROPLASTIC"/>
    <property type="match status" value="1"/>
</dbReference>
<dbReference type="STRING" id="690879.TSACC_2354"/>
<feature type="transmembrane region" description="Helical" evidence="6">
    <location>
        <begin position="80"/>
        <end position="100"/>
    </location>
</feature>
<evidence type="ECO:0000313" key="7">
    <source>
        <dbReference type="EMBL" id="GAT31959.1"/>
    </source>
</evidence>
<evidence type="ECO:0000256" key="3">
    <source>
        <dbReference type="ARBA" id="ARBA00022692"/>
    </source>
</evidence>
<name>A0A146G264_TERSA</name>
<dbReference type="PANTHER" id="PTHR30238">
    <property type="entry name" value="MEMBRANE BOUND PREDICTED REDOX MODULATOR"/>
    <property type="match status" value="1"/>
</dbReference>
<dbReference type="InterPro" id="IPR005496">
    <property type="entry name" value="Integral_membrane_TerC"/>
</dbReference>
<evidence type="ECO:0000313" key="8">
    <source>
        <dbReference type="Proteomes" id="UP000076023"/>
    </source>
</evidence>
<dbReference type="Proteomes" id="UP000076023">
    <property type="component" value="Unassembled WGS sequence"/>
</dbReference>
<feature type="transmembrane region" description="Helical" evidence="6">
    <location>
        <begin position="265"/>
        <end position="287"/>
    </location>
</feature>
<feature type="transmembrane region" description="Helical" evidence="6">
    <location>
        <begin position="38"/>
        <end position="60"/>
    </location>
</feature>
<keyword evidence="3 6" id="KW-0812">Transmembrane</keyword>
<dbReference type="InParanoid" id="A0A146G264"/>
<feature type="transmembrane region" description="Helical" evidence="6">
    <location>
        <begin position="203"/>
        <end position="227"/>
    </location>
</feature>
<dbReference type="EMBL" id="BDCO01000002">
    <property type="protein sequence ID" value="GAT31959.1"/>
    <property type="molecule type" value="Genomic_DNA"/>
</dbReference>